<name>A0A4Y2W054_ARAVE</name>
<evidence type="ECO:0000313" key="2">
    <source>
        <dbReference type="EMBL" id="GBO29397.1"/>
    </source>
</evidence>
<keyword evidence="3" id="KW-1185">Reference proteome</keyword>
<dbReference type="EMBL" id="BGPR01052566">
    <property type="protein sequence ID" value="GBO29397.1"/>
    <property type="molecule type" value="Genomic_DNA"/>
</dbReference>
<evidence type="ECO:0000313" key="3">
    <source>
        <dbReference type="Proteomes" id="UP000499080"/>
    </source>
</evidence>
<sequence length="222" mass="25018">MLCYFAGSSLQSCHIKFDMTSKYQEKSNLLQVYMLSGKVRASTLFYSLICSRAMSMDEFAVLLICCKVGLPPYLSTSGDNVKSMAAITGARTGKLLYLGMRNKYCATCVWAVRLNIPPKQHKCFKNWSGNSTAMESDIIVEGFCQSLKMYGIKFNRAIGDGDSNVYKMILDARPYHDLLVEKIECKNHLLRNFCNKLQELARSSKHGHVGLRKRIANSVLKL</sequence>
<proteinExistence type="predicted"/>
<dbReference type="OrthoDB" id="6628663at2759"/>
<dbReference type="InterPro" id="IPR049012">
    <property type="entry name" value="Mutator_transp_dom"/>
</dbReference>
<organism evidence="2 3">
    <name type="scientific">Araneus ventricosus</name>
    <name type="common">Orbweaver spider</name>
    <name type="synonym">Epeira ventricosa</name>
    <dbReference type="NCBI Taxonomy" id="182803"/>
    <lineage>
        <taxon>Eukaryota</taxon>
        <taxon>Metazoa</taxon>
        <taxon>Ecdysozoa</taxon>
        <taxon>Arthropoda</taxon>
        <taxon>Chelicerata</taxon>
        <taxon>Arachnida</taxon>
        <taxon>Araneae</taxon>
        <taxon>Araneomorphae</taxon>
        <taxon>Entelegynae</taxon>
        <taxon>Araneoidea</taxon>
        <taxon>Araneidae</taxon>
        <taxon>Araneus</taxon>
    </lineage>
</organism>
<dbReference type="AlphaFoldDB" id="A0A4Y2W054"/>
<gene>
    <name evidence="2" type="ORF">AVEN_233651_1</name>
</gene>
<accession>A0A4Y2W054</accession>
<dbReference type="Pfam" id="PF20700">
    <property type="entry name" value="Mutator"/>
    <property type="match status" value="1"/>
</dbReference>
<protein>
    <recommendedName>
        <fullName evidence="1">Mutator-like transposase domain-containing protein</fullName>
    </recommendedName>
</protein>
<evidence type="ECO:0000259" key="1">
    <source>
        <dbReference type="Pfam" id="PF20700"/>
    </source>
</evidence>
<reference evidence="2 3" key="1">
    <citation type="journal article" date="2019" name="Sci. Rep.">
        <title>Orb-weaving spider Araneus ventricosus genome elucidates the spidroin gene catalogue.</title>
        <authorList>
            <person name="Kono N."/>
            <person name="Nakamura H."/>
            <person name="Ohtoshi R."/>
            <person name="Moran D.A.P."/>
            <person name="Shinohara A."/>
            <person name="Yoshida Y."/>
            <person name="Fujiwara M."/>
            <person name="Mori M."/>
            <person name="Tomita M."/>
            <person name="Arakawa K."/>
        </authorList>
    </citation>
    <scope>NUCLEOTIDE SEQUENCE [LARGE SCALE GENOMIC DNA]</scope>
</reference>
<comment type="caution">
    <text evidence="2">The sequence shown here is derived from an EMBL/GenBank/DDBJ whole genome shotgun (WGS) entry which is preliminary data.</text>
</comment>
<dbReference type="Proteomes" id="UP000499080">
    <property type="component" value="Unassembled WGS sequence"/>
</dbReference>
<feature type="domain" description="Mutator-like transposase" evidence="1">
    <location>
        <begin position="76"/>
        <end position="221"/>
    </location>
</feature>